<evidence type="ECO:0000256" key="5">
    <source>
        <dbReference type="ARBA" id="ARBA00022723"/>
    </source>
</evidence>
<sequence>MAQSPLQHVIRFNRQAICKLPYNIKPGDTHAGVCEVKRYLKHYDYAESQTFSINDDFDEETRMALLKFQSWFNLKPTGTLDGPTKAALTQPRCAHSRANPLAANVISRWDKKDLTYAWGPLSNDISEDECKAAVVRAFASWQEAGVGLTFAEVALDGNPDLYIDWRDAMDPDLLRIDSQGMVGGTLAHADFPGAASIIVKNGKPPLPIHFDDEEHVWVDGAFPNGFDIETVAMHEIGHTLGLLHSDDPNAIMAPTVADNVTKRRLQRDDLLRGVSTLSNNPHIYVFPDPSCHDRHILSLLPTAPPTPSLAIGTSSRNPPNPDSFIENPRFLPIVHSVIAENAHLDPGVQSQATVMISSSGASLFQPVRRQKTGSSGASDQGGHGSAGRGGWVHISDSRKIPDFGRIADPEDIFGSVEVEGDGSFTDGTGHTMSQANLILGSALAGLLYFACLAIYRLYFSPVAHIPGPILARITFWYEFYYDVVLTGQYTFKIRQLHDQYGPIIRINPEEVHVADPDFYDIVFTGASQKRDKWAWFCNQFGIPDSAFATVKHDVHRMRRAALNPFFSKAKVRSLQPLIQQVAQQLLSRFEEFKHNGEHFTLSLAYAALTNDVAEMYALGRNDNRIEAKDFDPSFHDASVAGSTMGHLTKQMPWILHLMQVLPDSVAVMMDPNMASYVKLQRDIKAQIQVIQSNRNSDMYKAASHQTIFHEILNSSLPDSEKSPSRLWQDGQVTVIAGTLTTASALSYATYSLLTQPQTLKHLRDELRDAIPDAGRLPPLASLEQLPYLRSCIKESLRISNGVSSRLQRIDPEKPIYFTDQAKHHGKTYILPPGTPISLTGMLIHTDPNYFQEPFAFRPERWLENPVLEKYLVPFGRGSRQCIGMELAYAELYITLALVFRCYGSADVQMDGDRGRLELYDTQFERDIEIVGDGITPLNRKESKGLRVRVRDV</sequence>
<comment type="caution">
    <text evidence="15">The sequence shown here is derived from an EMBL/GenBank/DDBJ whole genome shotgun (WGS) entry which is preliminary data.</text>
</comment>
<evidence type="ECO:0000256" key="1">
    <source>
        <dbReference type="ARBA" id="ARBA00001971"/>
    </source>
</evidence>
<feature type="compositionally biased region" description="Gly residues" evidence="13">
    <location>
        <begin position="379"/>
        <end position="390"/>
    </location>
</feature>
<dbReference type="InterPro" id="IPR001818">
    <property type="entry name" value="Pept_M10_metallopeptidase"/>
</dbReference>
<dbReference type="InterPro" id="IPR050121">
    <property type="entry name" value="Cytochrome_P450_monoxygenase"/>
</dbReference>
<dbReference type="InterPro" id="IPR006026">
    <property type="entry name" value="Peptidase_Metallo"/>
</dbReference>
<keyword evidence="7" id="KW-0862">Zinc</keyword>
<proteinExistence type="inferred from homology"/>
<evidence type="ECO:0000256" key="7">
    <source>
        <dbReference type="ARBA" id="ARBA00022833"/>
    </source>
</evidence>
<dbReference type="GO" id="GO:0006508">
    <property type="term" value="P:proteolysis"/>
    <property type="evidence" value="ECO:0007669"/>
    <property type="project" value="UniProtKB-KW"/>
</dbReference>
<evidence type="ECO:0000259" key="14">
    <source>
        <dbReference type="SMART" id="SM00235"/>
    </source>
</evidence>
<evidence type="ECO:0000256" key="2">
    <source>
        <dbReference type="ARBA" id="ARBA00010617"/>
    </source>
</evidence>
<dbReference type="InterPro" id="IPR001128">
    <property type="entry name" value="Cyt_P450"/>
</dbReference>
<evidence type="ECO:0000313" key="16">
    <source>
        <dbReference type="Proteomes" id="UP000288859"/>
    </source>
</evidence>
<feature type="region of interest" description="Disordered" evidence="13">
    <location>
        <begin position="366"/>
        <end position="390"/>
    </location>
</feature>
<dbReference type="Pfam" id="PF00067">
    <property type="entry name" value="p450"/>
    <property type="match status" value="1"/>
</dbReference>
<evidence type="ECO:0000256" key="11">
    <source>
        <dbReference type="ARBA" id="ARBA00023049"/>
    </source>
</evidence>
<dbReference type="GO" id="GO:0016705">
    <property type="term" value="F:oxidoreductase activity, acting on paired donors, with incorporation or reduction of molecular oxygen"/>
    <property type="evidence" value="ECO:0007669"/>
    <property type="project" value="InterPro"/>
</dbReference>
<gene>
    <name evidence="15" type="ORF">B0A52_01004</name>
</gene>
<keyword evidence="8" id="KW-0560">Oxidoreductase</keyword>
<dbReference type="GO" id="GO:0004222">
    <property type="term" value="F:metalloendopeptidase activity"/>
    <property type="evidence" value="ECO:0007669"/>
    <property type="project" value="InterPro"/>
</dbReference>
<organism evidence="15 16">
    <name type="scientific">Exophiala mesophila</name>
    <name type="common">Black yeast-like fungus</name>
    <dbReference type="NCBI Taxonomy" id="212818"/>
    <lineage>
        <taxon>Eukaryota</taxon>
        <taxon>Fungi</taxon>
        <taxon>Dikarya</taxon>
        <taxon>Ascomycota</taxon>
        <taxon>Pezizomycotina</taxon>
        <taxon>Eurotiomycetes</taxon>
        <taxon>Chaetothyriomycetidae</taxon>
        <taxon>Chaetothyriales</taxon>
        <taxon>Herpotrichiellaceae</taxon>
        <taxon>Exophiala</taxon>
    </lineage>
</organism>
<dbReference type="SUPFAM" id="SSF48264">
    <property type="entry name" value="Cytochrome P450"/>
    <property type="match status" value="1"/>
</dbReference>
<evidence type="ECO:0000256" key="4">
    <source>
        <dbReference type="ARBA" id="ARBA00022670"/>
    </source>
</evidence>
<dbReference type="PRINTS" id="PR00463">
    <property type="entry name" value="EP450I"/>
</dbReference>
<dbReference type="SUPFAM" id="SSF47090">
    <property type="entry name" value="PGBD-like"/>
    <property type="match status" value="1"/>
</dbReference>
<name>A0A438NG84_EXOME</name>
<dbReference type="Pfam" id="PF01471">
    <property type="entry name" value="PG_binding_1"/>
    <property type="match status" value="1"/>
</dbReference>
<keyword evidence="6" id="KW-0378">Hydrolase</keyword>
<keyword evidence="5 12" id="KW-0479">Metal-binding</keyword>
<dbReference type="AlphaFoldDB" id="A0A438NG84"/>
<dbReference type="InterPro" id="IPR002401">
    <property type="entry name" value="Cyt_P450_E_grp-I"/>
</dbReference>
<dbReference type="SMART" id="SM00235">
    <property type="entry name" value="ZnMc"/>
    <property type="match status" value="1"/>
</dbReference>
<dbReference type="Pfam" id="PF00413">
    <property type="entry name" value="Peptidase_M10"/>
    <property type="match status" value="1"/>
</dbReference>
<dbReference type="GO" id="GO:0008270">
    <property type="term" value="F:zinc ion binding"/>
    <property type="evidence" value="ECO:0007669"/>
    <property type="project" value="InterPro"/>
</dbReference>
<dbReference type="SUPFAM" id="SSF55486">
    <property type="entry name" value="Metalloproteases ('zincins'), catalytic domain"/>
    <property type="match status" value="1"/>
</dbReference>
<evidence type="ECO:0000256" key="9">
    <source>
        <dbReference type="ARBA" id="ARBA00023004"/>
    </source>
</evidence>
<keyword evidence="4" id="KW-0645">Protease</keyword>
<dbReference type="GO" id="GO:0005506">
    <property type="term" value="F:iron ion binding"/>
    <property type="evidence" value="ECO:0007669"/>
    <property type="project" value="InterPro"/>
</dbReference>
<dbReference type="InterPro" id="IPR024079">
    <property type="entry name" value="MetalloPept_cat_dom_sf"/>
</dbReference>
<dbReference type="PRINTS" id="PR00385">
    <property type="entry name" value="P450"/>
</dbReference>
<dbReference type="PANTHER" id="PTHR24305:SF157">
    <property type="entry name" value="N-ACETYLTRYPTOPHAN 6-HYDROXYLASE IVOC-RELATED"/>
    <property type="match status" value="1"/>
</dbReference>
<evidence type="ECO:0000256" key="8">
    <source>
        <dbReference type="ARBA" id="ARBA00023002"/>
    </source>
</evidence>
<accession>A0A438NG84</accession>
<evidence type="ECO:0000256" key="3">
    <source>
        <dbReference type="ARBA" id="ARBA00022617"/>
    </source>
</evidence>
<dbReference type="Gene3D" id="1.10.630.10">
    <property type="entry name" value="Cytochrome P450"/>
    <property type="match status" value="1"/>
</dbReference>
<dbReference type="InterPro" id="IPR002477">
    <property type="entry name" value="Peptidoglycan-bd-like"/>
</dbReference>
<dbReference type="GO" id="GO:0020037">
    <property type="term" value="F:heme binding"/>
    <property type="evidence" value="ECO:0007669"/>
    <property type="project" value="InterPro"/>
</dbReference>
<protein>
    <recommendedName>
        <fullName evidence="14">Peptidase metallopeptidase domain-containing protein</fullName>
    </recommendedName>
</protein>
<dbReference type="EMBL" id="NAJM01000003">
    <property type="protein sequence ID" value="RVX74727.1"/>
    <property type="molecule type" value="Genomic_DNA"/>
</dbReference>
<dbReference type="PROSITE" id="PS00086">
    <property type="entry name" value="CYTOCHROME_P450"/>
    <property type="match status" value="1"/>
</dbReference>
<dbReference type="InterPro" id="IPR017972">
    <property type="entry name" value="Cyt_P450_CS"/>
</dbReference>
<dbReference type="OrthoDB" id="3945418at2759"/>
<dbReference type="PANTHER" id="PTHR24305">
    <property type="entry name" value="CYTOCHROME P450"/>
    <property type="match status" value="1"/>
</dbReference>
<evidence type="ECO:0000256" key="10">
    <source>
        <dbReference type="ARBA" id="ARBA00023033"/>
    </source>
</evidence>
<evidence type="ECO:0000256" key="13">
    <source>
        <dbReference type="SAM" id="MobiDB-lite"/>
    </source>
</evidence>
<keyword evidence="3 12" id="KW-0349">Heme</keyword>
<dbReference type="CDD" id="cd11062">
    <property type="entry name" value="CYP58-like"/>
    <property type="match status" value="1"/>
</dbReference>
<comment type="cofactor">
    <cofactor evidence="1 12">
        <name>heme</name>
        <dbReference type="ChEBI" id="CHEBI:30413"/>
    </cofactor>
</comment>
<dbReference type="Gene3D" id="3.40.390.10">
    <property type="entry name" value="Collagenase (Catalytic Domain)"/>
    <property type="match status" value="1"/>
</dbReference>
<dbReference type="GO" id="GO:0031012">
    <property type="term" value="C:extracellular matrix"/>
    <property type="evidence" value="ECO:0007669"/>
    <property type="project" value="InterPro"/>
</dbReference>
<feature type="binding site" description="axial binding residue" evidence="12">
    <location>
        <position position="881"/>
    </location>
    <ligand>
        <name>heme</name>
        <dbReference type="ChEBI" id="CHEBI:30413"/>
    </ligand>
    <ligandPart>
        <name>Fe</name>
        <dbReference type="ChEBI" id="CHEBI:18248"/>
    </ligandPart>
</feature>
<dbReference type="VEuPathDB" id="FungiDB:PV10_00649"/>
<comment type="similarity">
    <text evidence="2">Belongs to the cytochrome P450 family.</text>
</comment>
<evidence type="ECO:0000256" key="6">
    <source>
        <dbReference type="ARBA" id="ARBA00022801"/>
    </source>
</evidence>
<keyword evidence="10" id="KW-0503">Monooxygenase</keyword>
<evidence type="ECO:0000313" key="15">
    <source>
        <dbReference type="EMBL" id="RVX74727.1"/>
    </source>
</evidence>
<evidence type="ECO:0000256" key="12">
    <source>
        <dbReference type="PIRSR" id="PIRSR602401-1"/>
    </source>
</evidence>
<reference evidence="15 16" key="1">
    <citation type="submission" date="2017-03" db="EMBL/GenBank/DDBJ databases">
        <title>Genomes of endolithic fungi from Antarctica.</title>
        <authorList>
            <person name="Coleine C."/>
            <person name="Masonjones S."/>
            <person name="Stajich J.E."/>
        </authorList>
    </citation>
    <scope>NUCLEOTIDE SEQUENCE [LARGE SCALE GENOMIC DNA]</scope>
    <source>
        <strain evidence="15 16">CCFEE 6314</strain>
    </source>
</reference>
<dbReference type="GO" id="GO:0004497">
    <property type="term" value="F:monooxygenase activity"/>
    <property type="evidence" value="ECO:0007669"/>
    <property type="project" value="UniProtKB-KW"/>
</dbReference>
<dbReference type="Proteomes" id="UP000288859">
    <property type="component" value="Unassembled WGS sequence"/>
</dbReference>
<dbReference type="InterPro" id="IPR036396">
    <property type="entry name" value="Cyt_P450_sf"/>
</dbReference>
<feature type="domain" description="Peptidase metallopeptidase" evidence="14">
    <location>
        <begin position="105"/>
        <end position="274"/>
    </location>
</feature>
<dbReference type="InterPro" id="IPR036365">
    <property type="entry name" value="PGBD-like_sf"/>
</dbReference>
<keyword evidence="11" id="KW-0482">Metalloprotease</keyword>
<keyword evidence="9 12" id="KW-0408">Iron</keyword>